<dbReference type="RefSeq" id="WP_261519361.1">
    <property type="nucleotide sequence ID" value="NZ_JAODNW010000003.1"/>
</dbReference>
<feature type="domain" description="Peptidoglycan binding-like" evidence="1">
    <location>
        <begin position="213"/>
        <end position="266"/>
    </location>
</feature>
<protein>
    <submittedName>
        <fullName evidence="3">N-acetylmuramidase domain-containing protein</fullName>
    </submittedName>
</protein>
<evidence type="ECO:0000313" key="4">
    <source>
        <dbReference type="Proteomes" id="UP001589755"/>
    </source>
</evidence>
<comment type="caution">
    <text evidence="3">The sequence shown here is derived from an EMBL/GenBank/DDBJ whole genome shotgun (WGS) entry which is preliminary data.</text>
</comment>
<dbReference type="EMBL" id="JBHLXD010000017">
    <property type="protein sequence ID" value="MFC0209089.1"/>
    <property type="molecule type" value="Genomic_DNA"/>
</dbReference>
<dbReference type="Proteomes" id="UP001589755">
    <property type="component" value="Unassembled WGS sequence"/>
</dbReference>
<dbReference type="InterPro" id="IPR036365">
    <property type="entry name" value="PGBD-like_sf"/>
</dbReference>
<dbReference type="SUPFAM" id="SSF47090">
    <property type="entry name" value="PGBD-like"/>
    <property type="match status" value="1"/>
</dbReference>
<dbReference type="InterPro" id="IPR036366">
    <property type="entry name" value="PGBDSf"/>
</dbReference>
<keyword evidence="4" id="KW-1185">Reference proteome</keyword>
<sequence length="302" mass="33263">MFSEKTTTLVREAARRLEVEPAALLAVIEVESGGRAYTLVDGRREPLIRFEGHYFDRRLSPALRARARRAGLAAPTAGAIRNPPGQAARWRMLKRAAEIDRHAAYESTSWGLGQVMGAHWAWLGYESAEALAETARSGVGGQLDLMLRYIERAGLTETLRRRDWPAFARAYNGPRYAARSYHVKLALAYRRHARRLAAAKAPPAAERLQEGDRGEAVRHLQLLLRALGYPLAVDGIFGAQTRQILRRFQAEHGLTPDGTAGPRTLAGIRDALPLSRAARALWTGIVALRQRVGAAAAARRGI</sequence>
<reference evidence="3 4" key="1">
    <citation type="submission" date="2024-09" db="EMBL/GenBank/DDBJ databases">
        <authorList>
            <person name="Sun Q."/>
            <person name="Mori K."/>
        </authorList>
    </citation>
    <scope>NUCLEOTIDE SEQUENCE [LARGE SCALE GENOMIC DNA]</scope>
    <source>
        <strain evidence="3 4">CCM 8543</strain>
    </source>
</reference>
<proteinExistence type="predicted"/>
<dbReference type="Pfam" id="PF11860">
    <property type="entry name" value="Muramidase"/>
    <property type="match status" value="1"/>
</dbReference>
<evidence type="ECO:0000313" key="3">
    <source>
        <dbReference type="EMBL" id="MFC0209089.1"/>
    </source>
</evidence>
<feature type="domain" description="N-acetylmuramidase" evidence="2">
    <location>
        <begin position="20"/>
        <end position="192"/>
    </location>
</feature>
<dbReference type="InterPro" id="IPR002477">
    <property type="entry name" value="Peptidoglycan-bd-like"/>
</dbReference>
<organism evidence="3 4">
    <name type="scientific">Chelativorans intermedius</name>
    <dbReference type="NCBI Taxonomy" id="515947"/>
    <lineage>
        <taxon>Bacteria</taxon>
        <taxon>Pseudomonadati</taxon>
        <taxon>Pseudomonadota</taxon>
        <taxon>Alphaproteobacteria</taxon>
        <taxon>Hyphomicrobiales</taxon>
        <taxon>Phyllobacteriaceae</taxon>
        <taxon>Chelativorans</taxon>
    </lineage>
</organism>
<dbReference type="Gene3D" id="1.10.530.10">
    <property type="match status" value="1"/>
</dbReference>
<evidence type="ECO:0000259" key="1">
    <source>
        <dbReference type="Pfam" id="PF01471"/>
    </source>
</evidence>
<evidence type="ECO:0000259" key="2">
    <source>
        <dbReference type="Pfam" id="PF11860"/>
    </source>
</evidence>
<dbReference type="InterPro" id="IPR024408">
    <property type="entry name" value="Muramidase"/>
</dbReference>
<name>A0ABV6D8X5_9HYPH</name>
<dbReference type="Pfam" id="PF01471">
    <property type="entry name" value="PG_binding_1"/>
    <property type="match status" value="1"/>
</dbReference>
<accession>A0ABV6D8X5</accession>
<dbReference type="InterPro" id="IPR023346">
    <property type="entry name" value="Lysozyme-like_dom_sf"/>
</dbReference>
<dbReference type="SUPFAM" id="SSF53955">
    <property type="entry name" value="Lysozyme-like"/>
    <property type="match status" value="1"/>
</dbReference>
<dbReference type="Gene3D" id="1.10.101.10">
    <property type="entry name" value="PGBD-like superfamily/PGBD"/>
    <property type="match status" value="1"/>
</dbReference>
<gene>
    <name evidence="3" type="ORF">ACFFJ2_11845</name>
</gene>